<evidence type="ECO:0008006" key="4">
    <source>
        <dbReference type="Google" id="ProtNLM"/>
    </source>
</evidence>
<evidence type="ECO:0000256" key="1">
    <source>
        <dbReference type="SAM" id="MobiDB-lite"/>
    </source>
</evidence>
<accession>A0ABU1AQW1</accession>
<keyword evidence="3" id="KW-1185">Reference proteome</keyword>
<reference evidence="2 3" key="1">
    <citation type="submission" date="2023-04" db="EMBL/GenBank/DDBJ databases">
        <title>A novel bacteria isolated from coastal sediment.</title>
        <authorList>
            <person name="Liu X.-J."/>
            <person name="Du Z.-J."/>
        </authorList>
    </citation>
    <scope>NUCLEOTIDE SEQUENCE [LARGE SCALE GENOMIC DNA]</scope>
    <source>
        <strain evidence="2 3">SDUM461004</strain>
    </source>
</reference>
<evidence type="ECO:0000313" key="3">
    <source>
        <dbReference type="Proteomes" id="UP001243717"/>
    </source>
</evidence>
<name>A0ABU1AQW1_9BACT</name>
<feature type="region of interest" description="Disordered" evidence="1">
    <location>
        <begin position="1"/>
        <end position="59"/>
    </location>
</feature>
<gene>
    <name evidence="2" type="ORF">QEH59_17680</name>
</gene>
<dbReference type="EMBL" id="JARXIC010000057">
    <property type="protein sequence ID" value="MDQ8196270.1"/>
    <property type="molecule type" value="Genomic_DNA"/>
</dbReference>
<dbReference type="RefSeq" id="WP_308986706.1">
    <property type="nucleotide sequence ID" value="NZ_JARXIC010000057.1"/>
</dbReference>
<evidence type="ECO:0000313" key="2">
    <source>
        <dbReference type="EMBL" id="MDQ8196270.1"/>
    </source>
</evidence>
<sequence length="59" mass="6815">QIYHRGRYLPLAQAKKANMPQKNKAKRQPLAKSQDKKRIQRTSSNYGPREGTLNYAMAL</sequence>
<organism evidence="2 3">
    <name type="scientific">Thalassobacterium sedimentorum</name>
    <dbReference type="NCBI Taxonomy" id="3041258"/>
    <lineage>
        <taxon>Bacteria</taxon>
        <taxon>Pseudomonadati</taxon>
        <taxon>Verrucomicrobiota</taxon>
        <taxon>Opitutia</taxon>
        <taxon>Puniceicoccales</taxon>
        <taxon>Coraliomargaritaceae</taxon>
        <taxon>Thalassobacterium</taxon>
    </lineage>
</organism>
<comment type="caution">
    <text evidence="2">The sequence shown here is derived from an EMBL/GenBank/DDBJ whole genome shotgun (WGS) entry which is preliminary data.</text>
</comment>
<proteinExistence type="predicted"/>
<protein>
    <recommendedName>
        <fullName evidence="4">IS4 family transposase</fullName>
    </recommendedName>
</protein>
<dbReference type="Proteomes" id="UP001243717">
    <property type="component" value="Unassembled WGS sequence"/>
</dbReference>
<feature type="non-terminal residue" evidence="2">
    <location>
        <position position="1"/>
    </location>
</feature>